<dbReference type="PANTHER" id="PTHR11138">
    <property type="entry name" value="METHIONYL-TRNA FORMYLTRANSFERASE"/>
    <property type="match status" value="1"/>
</dbReference>
<comment type="catalytic activity">
    <reaction evidence="5">
        <text>L-methionyl-tRNA(fMet) + (6R)-10-formyltetrahydrofolate = N-formyl-L-methionyl-tRNA(fMet) + (6S)-5,6,7,8-tetrahydrofolate + H(+)</text>
        <dbReference type="Rhea" id="RHEA:24380"/>
        <dbReference type="Rhea" id="RHEA-COMP:9952"/>
        <dbReference type="Rhea" id="RHEA-COMP:9953"/>
        <dbReference type="ChEBI" id="CHEBI:15378"/>
        <dbReference type="ChEBI" id="CHEBI:57453"/>
        <dbReference type="ChEBI" id="CHEBI:78530"/>
        <dbReference type="ChEBI" id="CHEBI:78844"/>
        <dbReference type="ChEBI" id="CHEBI:195366"/>
        <dbReference type="EC" id="2.1.2.9"/>
    </reaction>
</comment>
<dbReference type="PANTHER" id="PTHR11138:SF5">
    <property type="entry name" value="METHIONYL-TRNA FORMYLTRANSFERASE, MITOCHONDRIAL"/>
    <property type="match status" value="1"/>
</dbReference>
<dbReference type="EC" id="2.1.2.9" evidence="2 5"/>
<comment type="similarity">
    <text evidence="1 5">Belongs to the Fmt family.</text>
</comment>
<dbReference type="InterPro" id="IPR036477">
    <property type="entry name" value="Formyl_transf_N_sf"/>
</dbReference>
<dbReference type="AlphaFoldDB" id="A0A7C9JMY9"/>
<evidence type="ECO:0000256" key="2">
    <source>
        <dbReference type="ARBA" id="ARBA00012261"/>
    </source>
</evidence>
<feature type="domain" description="Formyl transferase C-terminal" evidence="7">
    <location>
        <begin position="212"/>
        <end position="298"/>
    </location>
</feature>
<dbReference type="InterPro" id="IPR002376">
    <property type="entry name" value="Formyl_transf_N"/>
</dbReference>
<proteinExistence type="inferred from homology"/>
<dbReference type="CDD" id="cd08646">
    <property type="entry name" value="FMT_core_Met-tRNA-FMT_N"/>
    <property type="match status" value="1"/>
</dbReference>
<evidence type="ECO:0000259" key="7">
    <source>
        <dbReference type="Pfam" id="PF02911"/>
    </source>
</evidence>
<protein>
    <recommendedName>
        <fullName evidence="2 5">Methionyl-tRNA formyltransferase</fullName>
        <ecNumber evidence="2 5">2.1.2.9</ecNumber>
    </recommendedName>
</protein>
<dbReference type="Gene3D" id="3.40.50.12230">
    <property type="match status" value="1"/>
</dbReference>
<dbReference type="InterPro" id="IPR005794">
    <property type="entry name" value="Fmt"/>
</dbReference>
<feature type="domain" description="Formyl transferase N-terminal" evidence="6">
    <location>
        <begin position="1"/>
        <end position="174"/>
    </location>
</feature>
<dbReference type="SUPFAM" id="SSF50486">
    <property type="entry name" value="FMT C-terminal domain-like"/>
    <property type="match status" value="1"/>
</dbReference>
<dbReference type="GO" id="GO:0005829">
    <property type="term" value="C:cytosol"/>
    <property type="evidence" value="ECO:0007669"/>
    <property type="project" value="TreeGrafter"/>
</dbReference>
<dbReference type="Pfam" id="PF00551">
    <property type="entry name" value="Formyl_trans_N"/>
    <property type="match status" value="1"/>
</dbReference>
<dbReference type="NCBIfam" id="TIGR00460">
    <property type="entry name" value="fmt"/>
    <property type="match status" value="1"/>
</dbReference>
<evidence type="ECO:0000256" key="3">
    <source>
        <dbReference type="ARBA" id="ARBA00022679"/>
    </source>
</evidence>
<dbReference type="EMBL" id="QWKH01000020">
    <property type="protein sequence ID" value="NBI34258.1"/>
    <property type="molecule type" value="Genomic_DNA"/>
</dbReference>
<dbReference type="SUPFAM" id="SSF53328">
    <property type="entry name" value="Formyltransferase"/>
    <property type="match status" value="1"/>
</dbReference>
<keyword evidence="4 5" id="KW-0648">Protein biosynthesis</keyword>
<evidence type="ECO:0000256" key="4">
    <source>
        <dbReference type="ARBA" id="ARBA00022917"/>
    </source>
</evidence>
<reference evidence="8" key="1">
    <citation type="submission" date="2018-08" db="EMBL/GenBank/DDBJ databases">
        <title>Murine metabolic-syndrome-specific gut microbial biobank.</title>
        <authorList>
            <person name="Liu C."/>
        </authorList>
    </citation>
    <scope>NUCLEOTIDE SEQUENCE [LARGE SCALE GENOMIC DNA]</scope>
    <source>
        <strain evidence="8">Z82</strain>
    </source>
</reference>
<name>A0A7C9JMY9_9BACT</name>
<organism evidence="8">
    <name type="scientific">Muribaculaceae bacterium Z82</name>
    <dbReference type="NCBI Taxonomy" id="2304548"/>
    <lineage>
        <taxon>Bacteria</taxon>
        <taxon>Pseudomonadati</taxon>
        <taxon>Bacteroidota</taxon>
        <taxon>Bacteroidia</taxon>
        <taxon>Bacteroidales</taxon>
        <taxon>Muribaculaceae</taxon>
    </lineage>
</organism>
<gene>
    <name evidence="5" type="primary">fmt</name>
    <name evidence="8" type="ORF">D1639_04265</name>
</gene>
<dbReference type="HAMAP" id="MF_00182">
    <property type="entry name" value="Formyl_trans"/>
    <property type="match status" value="1"/>
</dbReference>
<dbReference type="InterPro" id="IPR041711">
    <property type="entry name" value="Met-tRNA-FMT_N"/>
</dbReference>
<sequence length="314" mass="32956">MRIVFMGTPEFSATILGYLAEQHDVVAAYTRPDAVRGRGKALEPSPVKSLAKSLGIPVFTPRSLRDEQVVAELAELQPDAIVVAAYGMLLPKAVLDIPRYGCINVHASLLPRWRGAAPVERAILAGDEETGVCIMAMEEGLDTGPYCVCRTTSVAGKSVRELTEELASLGASALLHGLTMVASQPHPFVAQSEEGITYASKIGKGELNLRPSDGAEGALRKVLASSDAHPCKVVVCGRSLTILAAERAAGQHPPLACGQVAVSGKRVVLGMADGAIALASVRPDGKKTMDAAAFAAGIRGSKDATMMWEEFGVR</sequence>
<comment type="function">
    <text evidence="5">Attaches a formyl group to the free amino group of methionyl-tRNA(fMet). The formyl group appears to play a dual role in the initiator identity of N-formylmethionyl-tRNA by promoting its recognition by IF2 and preventing the misappropriation of this tRNA by the elongation apparatus.</text>
</comment>
<accession>A0A7C9JMY9</accession>
<keyword evidence="3 5" id="KW-0808">Transferase</keyword>
<comment type="caution">
    <text evidence="8">The sequence shown here is derived from an EMBL/GenBank/DDBJ whole genome shotgun (WGS) entry which is preliminary data.</text>
</comment>
<evidence type="ECO:0000259" key="6">
    <source>
        <dbReference type="Pfam" id="PF00551"/>
    </source>
</evidence>
<evidence type="ECO:0000256" key="5">
    <source>
        <dbReference type="HAMAP-Rule" id="MF_00182"/>
    </source>
</evidence>
<dbReference type="InterPro" id="IPR011034">
    <property type="entry name" value="Formyl_transferase-like_C_sf"/>
</dbReference>
<feature type="binding site" evidence="5">
    <location>
        <begin position="108"/>
        <end position="111"/>
    </location>
    <ligand>
        <name>(6S)-5,6,7,8-tetrahydrofolate</name>
        <dbReference type="ChEBI" id="CHEBI:57453"/>
    </ligand>
</feature>
<dbReference type="GO" id="GO:0004479">
    <property type="term" value="F:methionyl-tRNA formyltransferase activity"/>
    <property type="evidence" value="ECO:0007669"/>
    <property type="project" value="UniProtKB-UniRule"/>
</dbReference>
<dbReference type="Pfam" id="PF02911">
    <property type="entry name" value="Formyl_trans_C"/>
    <property type="match status" value="1"/>
</dbReference>
<evidence type="ECO:0000313" key="8">
    <source>
        <dbReference type="EMBL" id="NBI34258.1"/>
    </source>
</evidence>
<dbReference type="InterPro" id="IPR005793">
    <property type="entry name" value="Formyl_trans_C"/>
</dbReference>
<evidence type="ECO:0000256" key="1">
    <source>
        <dbReference type="ARBA" id="ARBA00010699"/>
    </source>
</evidence>